<dbReference type="PRINTS" id="PR00080">
    <property type="entry name" value="SDRFAMILY"/>
</dbReference>
<comment type="similarity">
    <text evidence="1">Belongs to the short-chain dehydrogenases/reductases (SDR) family.</text>
</comment>
<sequence length="255" mass="27079">MSTVGRLANKVALVTGAGSGFGRAIATRFANEGCKVLVSDVNEDGARETAENIGKSNSTHVMKFDVTNEDEWKRAVGEVENKFGPLNILINNAGWAYRNKPTLDVTESDFDRVFAINVKSIYHSIPAVIPSLRRSGGGSILNISSIGSERPRPGLVWYNASKAAVTNATKGLAAEYGPDGIRVNALAPLLSGTGLFEQFVGVPHTPENVAKFVEAVPLGRLTEPEDVANYALYLSSDEGAFITGQNLVIDGGKGI</sequence>
<keyword evidence="2" id="KW-0560">Oxidoreductase</keyword>
<dbReference type="PANTHER" id="PTHR43639:SF1">
    <property type="entry name" value="SHORT-CHAIN DEHYDROGENASE_REDUCTASE FAMILY PROTEIN"/>
    <property type="match status" value="1"/>
</dbReference>
<organism evidence="3 4">
    <name type="scientific">Zasmidium cellare</name>
    <name type="common">Wine cellar mold</name>
    <name type="synonym">Racodium cellare</name>
    <dbReference type="NCBI Taxonomy" id="395010"/>
    <lineage>
        <taxon>Eukaryota</taxon>
        <taxon>Fungi</taxon>
        <taxon>Dikarya</taxon>
        <taxon>Ascomycota</taxon>
        <taxon>Pezizomycotina</taxon>
        <taxon>Dothideomycetes</taxon>
        <taxon>Dothideomycetidae</taxon>
        <taxon>Mycosphaerellales</taxon>
        <taxon>Mycosphaerellaceae</taxon>
        <taxon>Zasmidium</taxon>
    </lineage>
</organism>
<dbReference type="PANTHER" id="PTHR43639">
    <property type="entry name" value="OXIDOREDUCTASE, SHORT-CHAIN DEHYDROGENASE/REDUCTASE FAMILY (AFU_ORTHOLOGUE AFUA_5G02870)"/>
    <property type="match status" value="1"/>
</dbReference>
<accession>A0ABR0EIA5</accession>
<evidence type="ECO:0000256" key="1">
    <source>
        <dbReference type="ARBA" id="ARBA00006484"/>
    </source>
</evidence>
<name>A0ABR0EIA5_ZASCE</name>
<gene>
    <name evidence="3" type="ORF">PRZ48_009055</name>
</gene>
<evidence type="ECO:0000313" key="4">
    <source>
        <dbReference type="Proteomes" id="UP001305779"/>
    </source>
</evidence>
<dbReference type="SUPFAM" id="SSF51735">
    <property type="entry name" value="NAD(P)-binding Rossmann-fold domains"/>
    <property type="match status" value="1"/>
</dbReference>
<dbReference type="Gene3D" id="3.40.50.720">
    <property type="entry name" value="NAD(P)-binding Rossmann-like Domain"/>
    <property type="match status" value="1"/>
</dbReference>
<evidence type="ECO:0000313" key="3">
    <source>
        <dbReference type="EMBL" id="KAK4500863.1"/>
    </source>
</evidence>
<proteinExistence type="inferred from homology"/>
<dbReference type="EMBL" id="JAXOVC010000006">
    <property type="protein sequence ID" value="KAK4500863.1"/>
    <property type="molecule type" value="Genomic_DNA"/>
</dbReference>
<evidence type="ECO:0000256" key="2">
    <source>
        <dbReference type="ARBA" id="ARBA00023002"/>
    </source>
</evidence>
<dbReference type="InterPro" id="IPR036291">
    <property type="entry name" value="NAD(P)-bd_dom_sf"/>
</dbReference>
<dbReference type="PRINTS" id="PR00081">
    <property type="entry name" value="GDHRDH"/>
</dbReference>
<reference evidence="3 4" key="1">
    <citation type="journal article" date="2023" name="G3 (Bethesda)">
        <title>A chromosome-level genome assembly of Zasmidium syzygii isolated from banana leaves.</title>
        <authorList>
            <person name="van Westerhoven A.C."/>
            <person name="Mehrabi R."/>
            <person name="Talebi R."/>
            <person name="Steentjes M.B.F."/>
            <person name="Corcolon B."/>
            <person name="Chong P.A."/>
            <person name="Kema G.H.J."/>
            <person name="Seidl M.F."/>
        </authorList>
    </citation>
    <scope>NUCLEOTIDE SEQUENCE [LARGE SCALE GENOMIC DNA]</scope>
    <source>
        <strain evidence="3 4">P124</strain>
    </source>
</reference>
<dbReference type="NCBIfam" id="NF005559">
    <property type="entry name" value="PRK07231.1"/>
    <property type="match status" value="1"/>
</dbReference>
<protein>
    <submittedName>
        <fullName evidence="3">Uncharacterized protein</fullName>
    </submittedName>
</protein>
<dbReference type="Proteomes" id="UP001305779">
    <property type="component" value="Unassembled WGS sequence"/>
</dbReference>
<comment type="caution">
    <text evidence="3">The sequence shown here is derived from an EMBL/GenBank/DDBJ whole genome shotgun (WGS) entry which is preliminary data.</text>
</comment>
<keyword evidence="4" id="KW-1185">Reference proteome</keyword>
<dbReference type="InterPro" id="IPR002347">
    <property type="entry name" value="SDR_fam"/>
</dbReference>
<dbReference type="Pfam" id="PF13561">
    <property type="entry name" value="adh_short_C2"/>
    <property type="match status" value="1"/>
</dbReference>